<feature type="domain" description="TonB-dependent receptor plug" evidence="6">
    <location>
        <begin position="150"/>
        <end position="230"/>
    </location>
</feature>
<dbReference type="SUPFAM" id="SSF49478">
    <property type="entry name" value="Cna protein B-type domain"/>
    <property type="match status" value="1"/>
</dbReference>
<comment type="subcellular location">
    <subcellularLocation>
        <location evidence="1">Cell outer membrane</location>
    </subcellularLocation>
</comment>
<dbReference type="Pfam" id="PF13620">
    <property type="entry name" value="CarboxypepD_reg"/>
    <property type="match status" value="1"/>
</dbReference>
<feature type="region of interest" description="Disordered" evidence="4">
    <location>
        <begin position="290"/>
        <end position="309"/>
    </location>
</feature>
<gene>
    <name evidence="8" type="ORF">FEN17_16250</name>
</gene>
<dbReference type="Pfam" id="PF14905">
    <property type="entry name" value="OMP_b-brl_3"/>
    <property type="match status" value="1"/>
</dbReference>
<reference evidence="8 9" key="1">
    <citation type="submission" date="2019-05" db="EMBL/GenBank/DDBJ databases">
        <authorList>
            <person name="Qu J.-H."/>
        </authorList>
    </citation>
    <scope>NUCLEOTIDE SEQUENCE [LARGE SCALE GENOMIC DNA]</scope>
    <source>
        <strain evidence="8 9">T17</strain>
    </source>
</reference>
<dbReference type="Pfam" id="PF07715">
    <property type="entry name" value="Plug"/>
    <property type="match status" value="1"/>
</dbReference>
<feature type="signal peptide" evidence="5">
    <location>
        <begin position="1"/>
        <end position="19"/>
    </location>
</feature>
<dbReference type="SUPFAM" id="SSF56935">
    <property type="entry name" value="Porins"/>
    <property type="match status" value="1"/>
</dbReference>
<dbReference type="GO" id="GO:0009279">
    <property type="term" value="C:cell outer membrane"/>
    <property type="evidence" value="ECO:0007669"/>
    <property type="project" value="UniProtKB-SubCell"/>
</dbReference>
<keyword evidence="9" id="KW-1185">Reference proteome</keyword>
<proteinExistence type="predicted"/>
<dbReference type="PANTHER" id="PTHR40980:SF4">
    <property type="entry name" value="TONB-DEPENDENT RECEPTOR-LIKE BETA-BARREL DOMAIN-CONTAINING PROTEIN"/>
    <property type="match status" value="1"/>
</dbReference>
<evidence type="ECO:0000256" key="4">
    <source>
        <dbReference type="SAM" id="MobiDB-lite"/>
    </source>
</evidence>
<evidence type="ECO:0000256" key="3">
    <source>
        <dbReference type="ARBA" id="ARBA00023237"/>
    </source>
</evidence>
<dbReference type="Gene3D" id="2.170.130.10">
    <property type="entry name" value="TonB-dependent receptor, plug domain"/>
    <property type="match status" value="1"/>
</dbReference>
<dbReference type="InterPro" id="IPR037066">
    <property type="entry name" value="Plug_dom_sf"/>
</dbReference>
<evidence type="ECO:0000259" key="6">
    <source>
        <dbReference type="Pfam" id="PF07715"/>
    </source>
</evidence>
<keyword evidence="8" id="KW-0675">Receptor</keyword>
<keyword evidence="3" id="KW-0998">Cell outer membrane</keyword>
<evidence type="ECO:0000256" key="2">
    <source>
        <dbReference type="ARBA" id="ARBA00023136"/>
    </source>
</evidence>
<evidence type="ECO:0000313" key="8">
    <source>
        <dbReference type="EMBL" id="TLV01014.1"/>
    </source>
</evidence>
<comment type="caution">
    <text evidence="8">The sequence shown here is derived from an EMBL/GenBank/DDBJ whole genome shotgun (WGS) entry which is preliminary data.</text>
</comment>
<keyword evidence="5" id="KW-0732">Signal</keyword>
<accession>A0A5R9KXM1</accession>
<dbReference type="InterPro" id="IPR012910">
    <property type="entry name" value="Plug_dom"/>
</dbReference>
<organism evidence="8 9">
    <name type="scientific">Dyadobacter luticola</name>
    <dbReference type="NCBI Taxonomy" id="1979387"/>
    <lineage>
        <taxon>Bacteria</taxon>
        <taxon>Pseudomonadati</taxon>
        <taxon>Bacteroidota</taxon>
        <taxon>Cytophagia</taxon>
        <taxon>Cytophagales</taxon>
        <taxon>Spirosomataceae</taxon>
        <taxon>Dyadobacter</taxon>
    </lineage>
</organism>
<dbReference type="InterPro" id="IPR036942">
    <property type="entry name" value="Beta-barrel_TonB_sf"/>
</dbReference>
<sequence length="813" mass="90736">MRTFISLLLATLISGLICAQTFGQTSPAGRRITGIVADSASKKPMDFITVNLMRDKTTAIKAYFSKTDGSFTFTGLKPGSYEVVLVGVGYKNKIITADLSDSTKMALDLGTIELVAATLGLKEVTVSAVKPVVKQEVDRITYDLQADPESKVYSVLDMMRKVPYLSLDADENIFLKGNADFKILINGKPSSMMERSYKDVLRSMPASSIERIEVITTPPAKYDAEGLAGIINIITHKKIDNGYNGTLNVSERFPLGGPGVGGSFSAKFGKLGMTVLAGGSQYRTPSTLNRVNRSTFGTDGSTDVSQDGYSKNNNNSGYIGYEISYEIDTLNLLSAQLNVNGSKSDGSGYQTSRMDRLGQVLQNYRIDNANRGDGSGMDAAVNFQRTSKVDKNRLLTFSYRYFGFNNKQNSNLAISEQVNFDLPDYRQINDQSFSEQTFQVDYVYPLKKLSIEAGLKGIMRDNRSDFQYDTYDPETGKYQISPSMSNKYNNTQNVFGAYNTYQYNFKKWSVKAGVRVEQTIVDAVFISTESTVKQNYFNVIPSLSVNRKLKDNNALNFGYSQRIQRPGIWQLNPFIDRSNPNFERTGNPNLRPAFVNDLQLTYSIAKKASVNVGLGLTAFRDLIFQVAVYDPETNITRSSYANTGTARLFMSMLNVNYPVSKRLNFSLNARVAHGKVRGVVNNIPVTNQGVMSQIAFSTGYRFDKDWRVNANLNYNGRGVNLQGNSNSMTSYSASISKDVIKDKLSFSAAANNPFTKFRNYRRETFGPDFNQLDYRRDYFRTFNFSLNYKFGKLKEGIKKNKRGIRNDDVQNGG</sequence>
<dbReference type="Gene3D" id="2.40.170.20">
    <property type="entry name" value="TonB-dependent receptor, beta-barrel domain"/>
    <property type="match status" value="1"/>
</dbReference>
<dbReference type="AlphaFoldDB" id="A0A5R9KXM1"/>
<dbReference type="RefSeq" id="WP_138366386.1">
    <property type="nucleotide sequence ID" value="NZ_VCEJ01000004.1"/>
</dbReference>
<evidence type="ECO:0000256" key="1">
    <source>
        <dbReference type="ARBA" id="ARBA00004442"/>
    </source>
</evidence>
<dbReference type="OrthoDB" id="905812at2"/>
<dbReference type="InterPro" id="IPR041700">
    <property type="entry name" value="OMP_b-brl_3"/>
</dbReference>
<feature type="domain" description="Outer membrane protein beta-barrel" evidence="7">
    <location>
        <begin position="390"/>
        <end position="788"/>
    </location>
</feature>
<evidence type="ECO:0000256" key="5">
    <source>
        <dbReference type="SAM" id="SignalP"/>
    </source>
</evidence>
<feature type="chain" id="PRO_5024369316" evidence="5">
    <location>
        <begin position="20"/>
        <end position="813"/>
    </location>
</feature>
<dbReference type="EMBL" id="VCEJ01000004">
    <property type="protein sequence ID" value="TLV01014.1"/>
    <property type="molecule type" value="Genomic_DNA"/>
</dbReference>
<protein>
    <submittedName>
        <fullName evidence="8">TonB-dependent receptor</fullName>
    </submittedName>
</protein>
<dbReference type="Gene3D" id="2.60.40.1120">
    <property type="entry name" value="Carboxypeptidase-like, regulatory domain"/>
    <property type="match status" value="1"/>
</dbReference>
<keyword evidence="2" id="KW-0472">Membrane</keyword>
<evidence type="ECO:0000313" key="9">
    <source>
        <dbReference type="Proteomes" id="UP000306402"/>
    </source>
</evidence>
<name>A0A5R9KXM1_9BACT</name>
<dbReference type="Proteomes" id="UP000306402">
    <property type="component" value="Unassembled WGS sequence"/>
</dbReference>
<dbReference type="PANTHER" id="PTHR40980">
    <property type="entry name" value="PLUG DOMAIN-CONTAINING PROTEIN"/>
    <property type="match status" value="1"/>
</dbReference>
<evidence type="ECO:0000259" key="7">
    <source>
        <dbReference type="Pfam" id="PF14905"/>
    </source>
</evidence>